<dbReference type="SUPFAM" id="SSF56300">
    <property type="entry name" value="Metallo-dependent phosphatases"/>
    <property type="match status" value="1"/>
</dbReference>
<dbReference type="InterPro" id="IPR004843">
    <property type="entry name" value="Calcineurin-like_PHP"/>
</dbReference>
<keyword evidence="3" id="KW-1185">Reference proteome</keyword>
<accession>A0A1I2BSY2</accession>
<dbReference type="eggNOG" id="COG0639">
    <property type="taxonomic scope" value="Bacteria"/>
</dbReference>
<proteinExistence type="predicted"/>
<dbReference type="STRING" id="385682.SAMN05444380_11432"/>
<protein>
    <submittedName>
        <fullName evidence="2">Calcineurin-like phosphoesterase</fullName>
    </submittedName>
</protein>
<dbReference type="AlphaFoldDB" id="A0A1I2BSY2"/>
<evidence type="ECO:0000313" key="2">
    <source>
        <dbReference type="EMBL" id="SFE59276.1"/>
    </source>
</evidence>
<dbReference type="Gene3D" id="3.60.21.10">
    <property type="match status" value="1"/>
</dbReference>
<evidence type="ECO:0000259" key="1">
    <source>
        <dbReference type="Pfam" id="PF00149"/>
    </source>
</evidence>
<reference evidence="2 3" key="1">
    <citation type="submission" date="2016-10" db="EMBL/GenBank/DDBJ databases">
        <authorList>
            <person name="de Groot N.N."/>
        </authorList>
    </citation>
    <scope>NUCLEOTIDE SEQUENCE [LARGE SCALE GENOMIC DNA]</scope>
    <source>
        <strain evidence="2 3">DSM 19012</strain>
    </source>
</reference>
<dbReference type="InParanoid" id="A0A1I2BSY2"/>
<dbReference type="OrthoDB" id="7550081at2"/>
<organism evidence="2 3">
    <name type="scientific">Thermophagus xiamenensis</name>
    <dbReference type="NCBI Taxonomy" id="385682"/>
    <lineage>
        <taxon>Bacteria</taxon>
        <taxon>Pseudomonadati</taxon>
        <taxon>Bacteroidota</taxon>
        <taxon>Bacteroidia</taxon>
        <taxon>Marinilabiliales</taxon>
        <taxon>Marinilabiliaceae</taxon>
        <taxon>Thermophagus</taxon>
    </lineage>
</organism>
<dbReference type="InterPro" id="IPR029052">
    <property type="entry name" value="Metallo-depent_PP-like"/>
</dbReference>
<evidence type="ECO:0000313" key="3">
    <source>
        <dbReference type="Proteomes" id="UP000181976"/>
    </source>
</evidence>
<dbReference type="RefSeq" id="WP_010527812.1">
    <property type="nucleotide sequence ID" value="NZ_AFSL01000063.1"/>
</dbReference>
<dbReference type="Pfam" id="PF00149">
    <property type="entry name" value="Metallophos"/>
    <property type="match status" value="1"/>
</dbReference>
<dbReference type="EMBL" id="FONA01000014">
    <property type="protein sequence ID" value="SFE59276.1"/>
    <property type="molecule type" value="Genomic_DNA"/>
</dbReference>
<sequence>MVLKNINKAKISIGVKPYRKQETFYDIIGDVHGYAYELQLLLKQMDYENINGVWFHPKRKAIFVGDFTCRGPQTRETINIVKQMVEYGSGMAILGNHEMNVIGHFTKNYDNTPFKPATGSNKKLMDKIKAEYMYEKDKLKADVKWLRRLPFALDLGPVRIVHAYWNNSHIELIKNTLTKGKLTKKILYKVFSPETAISKAIRQTTRGIEINMPHDLIIKDQKNIRRTGFRVRWWEEPYGKTFRQLGYGNKFILPDYTVPPEIIENFEVYPSDAPPVFVGHYCVPSTQMMAASNVCCVDNCLANEGQLAAYRWNGENHIKMTNFVFQGKKTALK</sequence>
<name>A0A1I2BSY2_9BACT</name>
<dbReference type="GO" id="GO:0016791">
    <property type="term" value="F:phosphatase activity"/>
    <property type="evidence" value="ECO:0007669"/>
    <property type="project" value="TreeGrafter"/>
</dbReference>
<feature type="domain" description="Calcineurin-like phosphoesterase" evidence="1">
    <location>
        <begin position="27"/>
        <end position="153"/>
    </location>
</feature>
<dbReference type="PANTHER" id="PTHR42850">
    <property type="entry name" value="METALLOPHOSPHOESTERASE"/>
    <property type="match status" value="1"/>
</dbReference>
<dbReference type="GO" id="GO:0005737">
    <property type="term" value="C:cytoplasm"/>
    <property type="evidence" value="ECO:0007669"/>
    <property type="project" value="TreeGrafter"/>
</dbReference>
<dbReference type="Proteomes" id="UP000181976">
    <property type="component" value="Unassembled WGS sequence"/>
</dbReference>
<dbReference type="InterPro" id="IPR050126">
    <property type="entry name" value="Ap4A_hydrolase"/>
</dbReference>
<gene>
    <name evidence="2" type="ORF">SAMN05444380_11432</name>
</gene>
<dbReference type="PANTHER" id="PTHR42850:SF7">
    <property type="entry name" value="BIS(5'-NUCLEOSYL)-TETRAPHOSPHATASE PRPE [ASYMMETRICAL]"/>
    <property type="match status" value="1"/>
</dbReference>